<evidence type="ECO:0000313" key="5">
    <source>
        <dbReference type="Proteomes" id="UP000625976"/>
    </source>
</evidence>
<feature type="coiled-coil region" evidence="1">
    <location>
        <begin position="747"/>
        <end position="831"/>
    </location>
</feature>
<keyword evidence="2" id="KW-0732">Signal</keyword>
<dbReference type="PANTHER" id="PTHR10098">
    <property type="entry name" value="RAPSYN-RELATED"/>
    <property type="match status" value="1"/>
</dbReference>
<feature type="chain" id="PRO_5036674255" description="CHAT domain-containing protein" evidence="2">
    <location>
        <begin position="20"/>
        <end position="1227"/>
    </location>
</feature>
<dbReference type="Proteomes" id="UP000625976">
    <property type="component" value="Unassembled WGS sequence"/>
</dbReference>
<protein>
    <recommendedName>
        <fullName evidence="3">CHAT domain-containing protein</fullName>
    </recommendedName>
</protein>
<keyword evidence="5" id="KW-1185">Reference proteome</keyword>
<dbReference type="PANTHER" id="PTHR10098:SF108">
    <property type="entry name" value="TETRATRICOPEPTIDE REPEAT PROTEIN 28"/>
    <property type="match status" value="1"/>
</dbReference>
<dbReference type="SUPFAM" id="SSF48452">
    <property type="entry name" value="TPR-like"/>
    <property type="match status" value="1"/>
</dbReference>
<dbReference type="SMART" id="SM00028">
    <property type="entry name" value="TPR"/>
    <property type="match status" value="5"/>
</dbReference>
<dbReference type="InterPro" id="IPR024983">
    <property type="entry name" value="CHAT_dom"/>
</dbReference>
<accession>A0A917GN35</accession>
<evidence type="ECO:0000313" key="4">
    <source>
        <dbReference type="EMBL" id="GGG51775.1"/>
    </source>
</evidence>
<proteinExistence type="predicted"/>
<feature type="domain" description="CHAT" evidence="3">
    <location>
        <begin position="901"/>
        <end position="1226"/>
    </location>
</feature>
<dbReference type="InterPro" id="IPR019734">
    <property type="entry name" value="TPR_rpt"/>
</dbReference>
<gene>
    <name evidence="4" type="ORF">GCM10010976_23660</name>
</gene>
<dbReference type="InterPro" id="IPR011990">
    <property type="entry name" value="TPR-like_helical_dom_sf"/>
</dbReference>
<name>A0A917GN35_9FLAO</name>
<dbReference type="Gene3D" id="1.25.40.10">
    <property type="entry name" value="Tetratricopeptide repeat domain"/>
    <property type="match status" value="2"/>
</dbReference>
<comment type="caution">
    <text evidence="4">The sequence shown here is derived from an EMBL/GenBank/DDBJ whole genome shotgun (WGS) entry which is preliminary data.</text>
</comment>
<dbReference type="AlphaFoldDB" id="A0A917GN35"/>
<dbReference type="Pfam" id="PF12770">
    <property type="entry name" value="CHAT"/>
    <property type="match status" value="1"/>
</dbReference>
<evidence type="ECO:0000256" key="2">
    <source>
        <dbReference type="SAM" id="SignalP"/>
    </source>
</evidence>
<keyword evidence="1" id="KW-0175">Coiled coil</keyword>
<reference evidence="4" key="1">
    <citation type="journal article" date="2014" name="Int. J. Syst. Evol. Microbiol.">
        <title>Complete genome sequence of Corynebacterium casei LMG S-19264T (=DSM 44701T), isolated from a smear-ripened cheese.</title>
        <authorList>
            <consortium name="US DOE Joint Genome Institute (JGI-PGF)"/>
            <person name="Walter F."/>
            <person name="Albersmeier A."/>
            <person name="Kalinowski J."/>
            <person name="Ruckert C."/>
        </authorList>
    </citation>
    <scope>NUCLEOTIDE SEQUENCE</scope>
    <source>
        <strain evidence="4">CGMCC 1.12751</strain>
    </source>
</reference>
<reference evidence="4" key="2">
    <citation type="submission" date="2020-09" db="EMBL/GenBank/DDBJ databases">
        <authorList>
            <person name="Sun Q."/>
            <person name="Zhou Y."/>
        </authorList>
    </citation>
    <scope>NUCLEOTIDE SEQUENCE</scope>
    <source>
        <strain evidence="4">CGMCC 1.12751</strain>
    </source>
</reference>
<sequence>MKSKYYLLILLFYCSISFSQDWVTYSDSILSNIRKSNYLKATEFLNLAEKDLASVNFKKDTIYADFLYRKGLVYYFKNESSLDYFQESLDLRNKEVSNNPIKLMKLHYFIGLNYFYNQNDTLAIKHLETCYSLNREFNLDINPNFNMSVYYLAYLHYINDNLDLSKQYALTYIELNKSQAFKVFDFKFAKAYGYSGQIAKEEDVLLTFLNNYKEKQINDSSLLLKIKVELTMYYYENENYINVIKFGEEALETNQKYQLKKISEQELMYTLLISSYHEIGDNINEVKYKRLKEEHFPNIEEVDYYDELDMLIKTGDYNAFETQFSIYEERLIVEQNYDDLLLIYALSITLFERSILYDQKTIEGQISILESHRNQLTEDNIIFLDLMLAEYSLFTQDFLKTLQLSNRNIDRAEDEFKLMFYKFKAIVETMLGLPNAQETAYKTVELSRSLFGSENPQILPYLILPLSLNVLGKDNRSTAIGTEALQLIYEHHLDETEIAAQIWGLLGQEANSKNNFIDAERYYTKAYEIYSKQEQVTNSFLYYSCLLGLANNALLQADYANSWSYLEETRLFLESQNNLMSLAEGDYFDALGHYYFYQDDFINAKIAYEKSSLIYGEELSKGKKMNLILCNYFIDNNVEKTIEQLEAFYQVNGDIAKVLKIIYLLKFNTGKDDQARILLLNGINQIVSKNDAYFHLLSDTEREILYIDFTDEFEFLNTHLLLNSEPTFLEEYLNLRFYFKSLLLYNSKQSEIQNQKAISNYQQLKENTALLNTYFEEGEEFSAEIEELQYNNRELEKSLSSENSKLETPSLEKLTKELKDKEAYVEIIRINKQSRSATKDKLNILNKFTDSIYYGAFIVKKHGTPKFVIIDSTSALEKDYLKTYQNYSVGELKYKKDISSYNLFFKPIEKELEGIETLYLVADGAYNSINTEAFFNTEKNQYVIDYLYIKPILSARSLFHRNEINKNTENLTAILVGNPDYELENFNIPNSDDVVLDTSISILLRSYNSSRTISYLPGTEREIQTISTILEADNWETKLYHLKTATEDNIKEIASPRILHLATHGYFINDESLKSTNNKLFGISSNYVQDNSLLKSGLLFAGAQNTIYGNIIELSNNGILTAQEAKSLNLKDTELVVLSACETGKGDSVTGEGIYGLQRSFMLAGAKSVIMSFWSVNDDTTQKLMTSFYTNWIEKGIPKYEAFRLAKLKLKDEFPEPFYWAPFILIE</sequence>
<feature type="signal peptide" evidence="2">
    <location>
        <begin position="1"/>
        <end position="19"/>
    </location>
</feature>
<evidence type="ECO:0000256" key="1">
    <source>
        <dbReference type="SAM" id="Coils"/>
    </source>
</evidence>
<dbReference type="EMBL" id="BMFQ01000003">
    <property type="protein sequence ID" value="GGG51775.1"/>
    <property type="molecule type" value="Genomic_DNA"/>
</dbReference>
<organism evidence="4 5">
    <name type="scientific">Bizionia arctica</name>
    <dbReference type="NCBI Taxonomy" id="1495645"/>
    <lineage>
        <taxon>Bacteria</taxon>
        <taxon>Pseudomonadati</taxon>
        <taxon>Bacteroidota</taxon>
        <taxon>Flavobacteriia</taxon>
        <taxon>Flavobacteriales</taxon>
        <taxon>Flavobacteriaceae</taxon>
        <taxon>Bizionia</taxon>
    </lineage>
</organism>
<evidence type="ECO:0000259" key="3">
    <source>
        <dbReference type="Pfam" id="PF12770"/>
    </source>
</evidence>